<evidence type="ECO:0000256" key="2">
    <source>
        <dbReference type="ARBA" id="ARBA00023235"/>
    </source>
</evidence>
<dbReference type="Proteomes" id="UP000218627">
    <property type="component" value="Unassembled WGS sequence"/>
</dbReference>
<dbReference type="PANTHER" id="PTHR30345">
    <property type="entry name" value="RIBOSE-5-PHOSPHATE ISOMERASE B"/>
    <property type="match status" value="1"/>
</dbReference>
<dbReference type="NCBIfam" id="TIGR00689">
    <property type="entry name" value="rpiB_lacA_lacB"/>
    <property type="match status" value="1"/>
</dbReference>
<dbReference type="EMBL" id="OBEN01000001">
    <property type="protein sequence ID" value="SNZ12300.1"/>
    <property type="molecule type" value="Genomic_DNA"/>
</dbReference>
<organism evidence="5 6">
    <name type="scientific">Hydrogenobacter hydrogenophilus</name>
    <dbReference type="NCBI Taxonomy" id="35835"/>
    <lineage>
        <taxon>Bacteria</taxon>
        <taxon>Pseudomonadati</taxon>
        <taxon>Aquificota</taxon>
        <taxon>Aquificia</taxon>
        <taxon>Aquificales</taxon>
        <taxon>Aquificaceae</taxon>
        <taxon>Hydrogenobacter</taxon>
    </lineage>
</organism>
<feature type="binding site" evidence="4">
    <location>
        <position position="132"/>
    </location>
    <ligand>
        <name>D-ribulose 5-phosphate</name>
        <dbReference type="ChEBI" id="CHEBI:58121"/>
    </ligand>
</feature>
<proteinExistence type="inferred from homology"/>
<protein>
    <submittedName>
        <fullName evidence="5">Ribose-5-phosphate isomerase</fullName>
    </submittedName>
</protein>
<dbReference type="SUPFAM" id="SSF89623">
    <property type="entry name" value="Ribose/Galactose isomerase RpiB/AlsB"/>
    <property type="match status" value="1"/>
</dbReference>
<dbReference type="PANTHER" id="PTHR30345:SF0">
    <property type="entry name" value="DNA DAMAGE-REPAIR_TOLERATION PROTEIN DRT102"/>
    <property type="match status" value="1"/>
</dbReference>
<feature type="binding site" evidence="4">
    <location>
        <position position="99"/>
    </location>
    <ligand>
        <name>D-ribulose 5-phosphate</name>
        <dbReference type="ChEBI" id="CHEBI:58121"/>
    </ligand>
</feature>
<evidence type="ECO:0000256" key="4">
    <source>
        <dbReference type="PIRSR" id="PIRSR005384-2"/>
    </source>
</evidence>
<feature type="binding site" evidence="4">
    <location>
        <position position="109"/>
    </location>
    <ligand>
        <name>D-ribulose 5-phosphate</name>
        <dbReference type="ChEBI" id="CHEBI:58121"/>
    </ligand>
</feature>
<dbReference type="AlphaFoldDB" id="A0A285NS04"/>
<evidence type="ECO:0000313" key="5">
    <source>
        <dbReference type="EMBL" id="SNZ12300.1"/>
    </source>
</evidence>
<accession>A0A285NS04</accession>
<evidence type="ECO:0000256" key="3">
    <source>
        <dbReference type="PIRSR" id="PIRSR005384-1"/>
    </source>
</evidence>
<dbReference type="NCBIfam" id="TIGR01120">
    <property type="entry name" value="rpiB"/>
    <property type="match status" value="1"/>
</dbReference>
<feature type="active site" description="Proton donor" evidence="3">
    <location>
        <position position="98"/>
    </location>
</feature>
<feature type="binding site" evidence="4">
    <location>
        <begin position="66"/>
        <end position="70"/>
    </location>
    <ligand>
        <name>D-ribulose 5-phosphate</name>
        <dbReference type="ChEBI" id="CHEBI:58121"/>
    </ligand>
</feature>
<dbReference type="RefSeq" id="WP_096600773.1">
    <property type="nucleotide sequence ID" value="NZ_OBEN01000001.1"/>
</dbReference>
<dbReference type="NCBIfam" id="NF004051">
    <property type="entry name" value="PRK05571.1"/>
    <property type="match status" value="1"/>
</dbReference>
<gene>
    <name evidence="5" type="ORF">SAMN06265353_0530</name>
</gene>
<dbReference type="InterPro" id="IPR004785">
    <property type="entry name" value="RpiB"/>
</dbReference>
<keyword evidence="6" id="KW-1185">Reference proteome</keyword>
<dbReference type="InterPro" id="IPR003500">
    <property type="entry name" value="RpiB_LacA_LacB"/>
</dbReference>
<reference evidence="6" key="1">
    <citation type="submission" date="2017-09" db="EMBL/GenBank/DDBJ databases">
        <authorList>
            <person name="Varghese N."/>
            <person name="Submissions S."/>
        </authorList>
    </citation>
    <scope>NUCLEOTIDE SEQUENCE [LARGE SCALE GENOMIC DNA]</scope>
    <source>
        <strain evidence="6">DSM 2913</strain>
    </source>
</reference>
<feature type="binding site" evidence="4">
    <location>
        <begin position="8"/>
        <end position="9"/>
    </location>
    <ligand>
        <name>D-ribulose 5-phosphate</name>
        <dbReference type="ChEBI" id="CHEBI:58121"/>
    </ligand>
</feature>
<evidence type="ECO:0000313" key="6">
    <source>
        <dbReference type="Proteomes" id="UP000218627"/>
    </source>
</evidence>
<dbReference type="GO" id="GO:0009052">
    <property type="term" value="P:pentose-phosphate shunt, non-oxidative branch"/>
    <property type="evidence" value="ECO:0007669"/>
    <property type="project" value="TreeGrafter"/>
</dbReference>
<dbReference type="PIRSF" id="PIRSF005384">
    <property type="entry name" value="RpiB_LacA_B"/>
    <property type="match status" value="1"/>
</dbReference>
<feature type="active site" description="Proton acceptor" evidence="3">
    <location>
        <position position="65"/>
    </location>
</feature>
<name>A0A285NS04_9AQUI</name>
<feature type="binding site" evidence="4">
    <location>
        <position position="136"/>
    </location>
    <ligand>
        <name>D-ribulose 5-phosphate</name>
        <dbReference type="ChEBI" id="CHEBI:58121"/>
    </ligand>
</feature>
<dbReference type="GO" id="GO:0004751">
    <property type="term" value="F:ribose-5-phosphate isomerase activity"/>
    <property type="evidence" value="ECO:0007669"/>
    <property type="project" value="TreeGrafter"/>
</dbReference>
<dbReference type="GO" id="GO:0019316">
    <property type="term" value="P:D-allose catabolic process"/>
    <property type="evidence" value="ECO:0007669"/>
    <property type="project" value="TreeGrafter"/>
</dbReference>
<dbReference type="Gene3D" id="3.40.1400.10">
    <property type="entry name" value="Sugar-phosphate isomerase, RpiB/LacA/LacB"/>
    <property type="match status" value="1"/>
</dbReference>
<keyword evidence="2 5" id="KW-0413">Isomerase</keyword>
<dbReference type="InterPro" id="IPR036569">
    <property type="entry name" value="RpiB_LacA_LacB_sf"/>
</dbReference>
<sequence>MKIAIGADHAGYHLKEKIKEFLISRGYQVIDFGTDSAESTDYPLFAREVALAIQRGEAQQGILICGTGIGMCITANKFKGVYAALCTNEYMAKVSREHNNANVLCLGGRVLGEELALSIVSTWLASEFGGGRHKRRVDLITKLEEDMC</sequence>
<dbReference type="Pfam" id="PF02502">
    <property type="entry name" value="LacAB_rpiB"/>
    <property type="match status" value="1"/>
</dbReference>
<evidence type="ECO:0000256" key="1">
    <source>
        <dbReference type="ARBA" id="ARBA00008754"/>
    </source>
</evidence>
<comment type="similarity">
    <text evidence="1">Belongs to the LacAB/RpiB family.</text>
</comment>
<dbReference type="OrthoDB" id="1778624at2"/>